<dbReference type="EMBL" id="BMAU01021390">
    <property type="protein sequence ID" value="GFY29946.1"/>
    <property type="molecule type" value="Genomic_DNA"/>
</dbReference>
<organism evidence="1 2">
    <name type="scientific">Trichonephila clavipes</name>
    <name type="common">Golden silk orbweaver</name>
    <name type="synonym">Nephila clavipes</name>
    <dbReference type="NCBI Taxonomy" id="2585209"/>
    <lineage>
        <taxon>Eukaryota</taxon>
        <taxon>Metazoa</taxon>
        <taxon>Ecdysozoa</taxon>
        <taxon>Arthropoda</taxon>
        <taxon>Chelicerata</taxon>
        <taxon>Arachnida</taxon>
        <taxon>Araneae</taxon>
        <taxon>Araneomorphae</taxon>
        <taxon>Entelegynae</taxon>
        <taxon>Araneoidea</taxon>
        <taxon>Nephilidae</taxon>
        <taxon>Trichonephila</taxon>
    </lineage>
</organism>
<accession>A0A8X6W8Y1</accession>
<gene>
    <name evidence="1" type="ORF">TNCV_4072591</name>
</gene>
<dbReference type="Proteomes" id="UP000887159">
    <property type="component" value="Unassembled WGS sequence"/>
</dbReference>
<keyword evidence="2" id="KW-1185">Reference proteome</keyword>
<comment type="caution">
    <text evidence="1">The sequence shown here is derived from an EMBL/GenBank/DDBJ whole genome shotgun (WGS) entry which is preliminary data.</text>
</comment>
<name>A0A8X6W8Y1_TRICX</name>
<evidence type="ECO:0000313" key="1">
    <source>
        <dbReference type="EMBL" id="GFY29946.1"/>
    </source>
</evidence>
<protein>
    <submittedName>
        <fullName evidence="1">Uncharacterized protein</fullName>
    </submittedName>
</protein>
<reference evidence="1" key="1">
    <citation type="submission" date="2020-08" db="EMBL/GenBank/DDBJ databases">
        <title>Multicomponent nature underlies the extraordinary mechanical properties of spider dragline silk.</title>
        <authorList>
            <person name="Kono N."/>
            <person name="Nakamura H."/>
            <person name="Mori M."/>
            <person name="Yoshida Y."/>
            <person name="Ohtoshi R."/>
            <person name="Malay A.D."/>
            <person name="Moran D.A.P."/>
            <person name="Tomita M."/>
            <person name="Numata K."/>
            <person name="Arakawa K."/>
        </authorList>
    </citation>
    <scope>NUCLEOTIDE SEQUENCE</scope>
</reference>
<dbReference type="AlphaFoldDB" id="A0A8X6W8Y1"/>
<evidence type="ECO:0000313" key="2">
    <source>
        <dbReference type="Proteomes" id="UP000887159"/>
    </source>
</evidence>
<sequence>MWSGREKKKREIGMARKMAENRERSLGFPGTSVMQNATVEQSLTTVSPNGVCLQAEAECVIKHNVVPFRCPCPPFIAPLTAQTNVVSVKGKRSNGRF</sequence>
<proteinExistence type="predicted"/>